<proteinExistence type="inferred from homology"/>
<keyword evidence="3 6" id="KW-0808">Transferase</keyword>
<comment type="catalytic activity">
    <reaction evidence="5 6">
        <text>alpha-D-glucose 1-phosphate + UTP + H(+) = UDP-alpha-D-glucose + diphosphate</text>
        <dbReference type="Rhea" id="RHEA:19889"/>
        <dbReference type="ChEBI" id="CHEBI:15378"/>
        <dbReference type="ChEBI" id="CHEBI:33019"/>
        <dbReference type="ChEBI" id="CHEBI:46398"/>
        <dbReference type="ChEBI" id="CHEBI:58601"/>
        <dbReference type="ChEBI" id="CHEBI:58885"/>
        <dbReference type="EC" id="2.7.7.9"/>
    </reaction>
</comment>
<dbReference type="GO" id="GO:0006011">
    <property type="term" value="P:UDP-alpha-D-glucose metabolic process"/>
    <property type="evidence" value="ECO:0007669"/>
    <property type="project" value="InterPro"/>
</dbReference>
<evidence type="ECO:0000256" key="5">
    <source>
        <dbReference type="ARBA" id="ARBA00048128"/>
    </source>
</evidence>
<evidence type="ECO:0000313" key="9">
    <source>
        <dbReference type="Proteomes" id="UP000230056"/>
    </source>
</evidence>
<comment type="similarity">
    <text evidence="1 6">Belongs to the UDPGP type 2 family.</text>
</comment>
<dbReference type="PANTHER" id="PTHR43197:SF1">
    <property type="entry name" value="UTP--GLUCOSE-1-PHOSPHATE URIDYLYLTRANSFERASE"/>
    <property type="match status" value="1"/>
</dbReference>
<dbReference type="InterPro" id="IPR005771">
    <property type="entry name" value="GalU_uridylyltTrfase_bac/arc"/>
</dbReference>
<organism evidence="8 9">
    <name type="scientific">Fusobacterium pseudoperiodonticum</name>
    <dbReference type="NCBI Taxonomy" id="2663009"/>
    <lineage>
        <taxon>Bacteria</taxon>
        <taxon>Fusobacteriati</taxon>
        <taxon>Fusobacteriota</taxon>
        <taxon>Fusobacteriia</taxon>
        <taxon>Fusobacteriales</taxon>
        <taxon>Fusobacteriaceae</taxon>
        <taxon>Fusobacterium</taxon>
    </lineage>
</organism>
<evidence type="ECO:0000256" key="1">
    <source>
        <dbReference type="ARBA" id="ARBA00006890"/>
    </source>
</evidence>
<keyword evidence="4 6" id="KW-0548">Nucleotidyltransferase</keyword>
<evidence type="ECO:0000313" key="8">
    <source>
        <dbReference type="EMBL" id="ATV58515.1"/>
    </source>
</evidence>
<dbReference type="AlphaFoldDB" id="A0A2D3NSY4"/>
<dbReference type="GO" id="GO:0003983">
    <property type="term" value="F:UTP:glucose-1-phosphate uridylyltransferase activity"/>
    <property type="evidence" value="ECO:0007669"/>
    <property type="project" value="UniProtKB-EC"/>
</dbReference>
<dbReference type="CDD" id="cd02541">
    <property type="entry name" value="UGPase_prokaryotic"/>
    <property type="match status" value="1"/>
</dbReference>
<dbReference type="EC" id="2.7.7.9" evidence="2 6"/>
<feature type="domain" description="Nucleotidyl transferase" evidence="7">
    <location>
        <begin position="13"/>
        <end position="275"/>
    </location>
</feature>
<name>A0A2D3NSY4_9FUSO</name>
<dbReference type="InterPro" id="IPR005835">
    <property type="entry name" value="NTP_transferase_dom"/>
</dbReference>
<dbReference type="Gene3D" id="3.90.550.10">
    <property type="entry name" value="Spore Coat Polysaccharide Biosynthesis Protein SpsA, Chain A"/>
    <property type="match status" value="1"/>
</dbReference>
<evidence type="ECO:0000259" key="7">
    <source>
        <dbReference type="Pfam" id="PF00483"/>
    </source>
</evidence>
<sequence length="302" mass="33849">MSLKEAFMKKVTKAVIPAAGLGTRLLPATKALPKEMLTIVDKPSLQYIVEELVASGITDIVIITGRNKNSIEDHFDFSYELENTLKNEHKSELLDKVSHISTMANIYYVRQNMPLGLGHAILKAKSFIGDEAFVIALGDDIIYNPEKPVTKQMIEKYELYGKSIIGCQEVATEDVSKYGIAKLGDKFDETTFQMLDFLEKPSIEDAPSRIACLGRYLLSGKVFKYLEETKPGKNGEIQLTDGILAMLKDGEDVLSYNFIGKRYDIGSKAGLLKANIEFGLRNEETKNDIKEYLKNLDINKIY</sequence>
<evidence type="ECO:0000256" key="6">
    <source>
        <dbReference type="RuleBase" id="RU361259"/>
    </source>
</evidence>
<dbReference type="SUPFAM" id="SSF53448">
    <property type="entry name" value="Nucleotide-diphospho-sugar transferases"/>
    <property type="match status" value="1"/>
</dbReference>
<evidence type="ECO:0000256" key="3">
    <source>
        <dbReference type="ARBA" id="ARBA00022679"/>
    </source>
</evidence>
<accession>A0A2D3NSY4</accession>
<protein>
    <recommendedName>
        <fullName evidence="2 6">UTP--glucose-1-phosphate uridylyltransferase</fullName>
        <ecNumber evidence="2 6">2.7.7.9</ecNumber>
    </recommendedName>
    <alternativeName>
        <fullName evidence="6">UDP-glucose pyrophosphorylase</fullName>
    </alternativeName>
</protein>
<reference evidence="8 9" key="1">
    <citation type="submission" date="2017-11" db="EMBL/GenBank/DDBJ databases">
        <title>Genome sequencing of Fusobacterium periodonticum KCOM 1261.</title>
        <authorList>
            <person name="Kook J.-K."/>
            <person name="Park S.-N."/>
            <person name="Lim Y.K."/>
        </authorList>
    </citation>
    <scope>NUCLEOTIDE SEQUENCE [LARGE SCALE GENOMIC DNA]</scope>
    <source>
        <strain evidence="8 9">KCOM 1261</strain>
    </source>
</reference>
<dbReference type="Pfam" id="PF00483">
    <property type="entry name" value="NTP_transferase"/>
    <property type="match status" value="1"/>
</dbReference>
<dbReference type="Proteomes" id="UP000230056">
    <property type="component" value="Chromosome"/>
</dbReference>
<dbReference type="EMBL" id="CP024699">
    <property type="protein sequence ID" value="ATV58515.1"/>
    <property type="molecule type" value="Genomic_DNA"/>
</dbReference>
<gene>
    <name evidence="8" type="primary">galU</name>
    <name evidence="8" type="ORF">CTM72_01390</name>
</gene>
<dbReference type="NCBIfam" id="TIGR01099">
    <property type="entry name" value="galU"/>
    <property type="match status" value="1"/>
</dbReference>
<evidence type="ECO:0000256" key="4">
    <source>
        <dbReference type="ARBA" id="ARBA00022695"/>
    </source>
</evidence>
<dbReference type="PANTHER" id="PTHR43197">
    <property type="entry name" value="UTP--GLUCOSE-1-PHOSPHATE URIDYLYLTRANSFERASE"/>
    <property type="match status" value="1"/>
</dbReference>
<evidence type="ECO:0000256" key="2">
    <source>
        <dbReference type="ARBA" id="ARBA00012415"/>
    </source>
</evidence>
<dbReference type="InterPro" id="IPR029044">
    <property type="entry name" value="Nucleotide-diphossugar_trans"/>
</dbReference>